<evidence type="ECO:0000256" key="6">
    <source>
        <dbReference type="ARBA" id="ARBA00022827"/>
    </source>
</evidence>
<evidence type="ECO:0000256" key="3">
    <source>
        <dbReference type="ARBA" id="ARBA00022630"/>
    </source>
</evidence>
<keyword evidence="8 11" id="KW-0503">Monooxygenase</keyword>
<evidence type="ECO:0000256" key="2">
    <source>
        <dbReference type="ARBA" id="ARBA00005349"/>
    </source>
</evidence>
<evidence type="ECO:0000313" key="14">
    <source>
        <dbReference type="Proteomes" id="UP000825935"/>
    </source>
</evidence>
<evidence type="ECO:0000256" key="4">
    <source>
        <dbReference type="ARBA" id="ARBA00022688"/>
    </source>
</evidence>
<dbReference type="GO" id="GO:0016120">
    <property type="term" value="P:carotene biosynthetic process"/>
    <property type="evidence" value="ECO:0007669"/>
    <property type="project" value="TreeGrafter"/>
</dbReference>
<dbReference type="PRINTS" id="PR00420">
    <property type="entry name" value="RNGMNOXGNASE"/>
</dbReference>
<dbReference type="Gene3D" id="3.50.50.60">
    <property type="entry name" value="FAD/NAD(P)-binding domain"/>
    <property type="match status" value="2"/>
</dbReference>
<accession>A0A8T2V6W1</accession>
<keyword evidence="6 11" id="KW-0274">FAD</keyword>
<dbReference type="EC" id="1.14.15.46" evidence="11"/>
<sequence length="595" mass="64661">MAMRSLLSQRPPRHVLRISSLSSILSSSSHSQLNQCHRPVVSTTSCSTATGGVSFFPSIRASWGTDQRLPLSSGRPTEYLARYLPKSFVVPFSSLRLQKFDSETRSMQHPASEPSVFSDNSHDETFPLENTCQKDVFDVVIVGGGMVGAAVGCGLATNKLTKSLRVAIIDGKPLTEGLYNLPKIDGVPDPRVSALTPSTVKFLEEMDAWRYISNCRHAPFDSMQVWDYTGLGYTRYNATDVGKHELGYVVENKVILSALYHRIQDLGFTSLIFPANVKAVKGCEKSSSARVKEGTDCETNNKGLAQVELDDGQLLHARLVVGADGGSSKVRTMVGLQSFKKSYEQEALVCTLETSSTHSRAWQRFLPTGPVAILPMGGTFSNIVWSTTPSQAHDLKNMSDEDFVAKVNEALVGSFGPFPSSHIPHLLASPLGSFLGVTSSSREPFEPPPHITKCLSKRASFPLSLAHAYKYATDHVVLVGDAAHTVHPLAGQGVNLGFGDAATLVNILCEGVEVGADIGEVSLLERYEKKQRLTNLPMMAIMDGFQRAFSVDLGPINFARAAAFRAVQFFSPLKRQVISYAMGEGATLIPKNFQL</sequence>
<keyword evidence="10 11" id="KW-0472">Membrane</keyword>
<comment type="caution">
    <text evidence="13">The sequence shown here is derived from an EMBL/GenBank/DDBJ whole genome shotgun (WGS) entry which is preliminary data.</text>
</comment>
<dbReference type="SUPFAM" id="SSF51905">
    <property type="entry name" value="FAD/NAD(P)-binding domain"/>
    <property type="match status" value="1"/>
</dbReference>
<dbReference type="GO" id="GO:0031314">
    <property type="term" value="C:extrinsic component of mitochondrial inner membrane"/>
    <property type="evidence" value="ECO:0007669"/>
    <property type="project" value="UniProtKB-UniRule"/>
</dbReference>
<dbReference type="PROSITE" id="PS01304">
    <property type="entry name" value="UBIH"/>
    <property type="match status" value="1"/>
</dbReference>
<dbReference type="HAMAP" id="MF_03193">
    <property type="entry name" value="COQ6_monooxygenase"/>
    <property type="match status" value="1"/>
</dbReference>
<evidence type="ECO:0000256" key="1">
    <source>
        <dbReference type="ARBA" id="ARBA00001974"/>
    </source>
</evidence>
<evidence type="ECO:0000256" key="7">
    <source>
        <dbReference type="ARBA" id="ARBA00023002"/>
    </source>
</evidence>
<gene>
    <name evidence="11" type="primary">COQ6</name>
    <name evidence="13" type="ORF">KP509_02G068400</name>
</gene>
<comment type="similarity">
    <text evidence="2 11">Belongs to the UbiH/COQ6 family.</text>
</comment>
<name>A0A8T2V6W1_CERRI</name>
<dbReference type="OrthoDB" id="683240at2759"/>
<keyword evidence="5 11" id="KW-0999">Mitochondrion inner membrane</keyword>
<dbReference type="InterPro" id="IPR010971">
    <property type="entry name" value="UbiH/COQ6"/>
</dbReference>
<protein>
    <recommendedName>
        <fullName evidence="11">Ubiquinone biosynthesis monooxygenase COQ6, mitochondrial</fullName>
        <ecNumber evidence="11">1.14.15.45</ecNumber>
    </recommendedName>
    <alternativeName>
        <fullName evidence="11">2-methoxy-6-polyprenolphenol 4-hydroxylase</fullName>
        <ecNumber evidence="11">1.14.15.46</ecNumber>
    </alternativeName>
</protein>
<comment type="function">
    <text evidence="11">FAD-dependent monooxygenase required for two non-consecutive steps during ubiquinone biosynthesis. Required for the C5-ring hydroxylation during ubiquinone biosynthesis by catalyzing the hydroxylation of 4-hydroxy-3-(all-trans-polyprenyl)benzoic acid to 3,4-dihydroxy-5-(all-trans-polyprenyl)benzoic acid. Also acts downstream of coq4, for the C1-hydroxylation during ubiquinone biosynthesis by catalyzing the hydroxylation of 2-methoxy-6-(all-trans-polyprenyl)phenol to 2-methoxy-6-(all-trans-polyprenyl)benzene-1,4-diol. The electrons required for the hydroxylation reaction are funneled indirectly to coq6 from NADPH via a ferredoxin/ferredoxin reductase system.</text>
</comment>
<evidence type="ECO:0000256" key="5">
    <source>
        <dbReference type="ARBA" id="ARBA00022792"/>
    </source>
</evidence>
<comment type="pathway">
    <text evidence="11">Cofactor biosynthesis; ubiquinone biosynthesis.</text>
</comment>
<proteinExistence type="inferred from homology"/>
<dbReference type="InterPro" id="IPR000689">
    <property type="entry name" value="UbQ_mOase_COQ6"/>
</dbReference>
<dbReference type="Proteomes" id="UP000825935">
    <property type="component" value="Chromosome 2"/>
</dbReference>
<comment type="cofactor">
    <cofactor evidence="1 11">
        <name>FAD</name>
        <dbReference type="ChEBI" id="CHEBI:57692"/>
    </cofactor>
</comment>
<comment type="catalytic activity">
    <reaction evidence="11">
        <text>a 4-hydroxy-3-(all-trans-polyprenyl)benzoate + 2 reduced [2Fe-2S]-[ferredoxin] + O2 + 2 H(+) = a 3,4-dihydroxy-5-(all-trans-polyprenyl)benzoate + 2 oxidized [2Fe-2S]-[ferredoxin] + H2O</text>
        <dbReference type="Rhea" id="RHEA:81195"/>
        <dbReference type="Rhea" id="RHEA-COMP:9514"/>
        <dbReference type="Rhea" id="RHEA-COMP:10000"/>
        <dbReference type="Rhea" id="RHEA-COMP:10001"/>
        <dbReference type="Rhea" id="RHEA-COMP:10930"/>
        <dbReference type="ChEBI" id="CHEBI:15377"/>
        <dbReference type="ChEBI" id="CHEBI:15378"/>
        <dbReference type="ChEBI" id="CHEBI:15379"/>
        <dbReference type="ChEBI" id="CHEBI:33737"/>
        <dbReference type="ChEBI" id="CHEBI:33738"/>
        <dbReference type="ChEBI" id="CHEBI:64694"/>
        <dbReference type="ChEBI" id="CHEBI:78396"/>
        <dbReference type="EC" id="1.14.15.45"/>
    </reaction>
</comment>
<keyword evidence="9 11" id="KW-0496">Mitochondrion</keyword>
<evidence type="ECO:0000256" key="8">
    <source>
        <dbReference type="ARBA" id="ARBA00023033"/>
    </source>
</evidence>
<evidence type="ECO:0000259" key="12">
    <source>
        <dbReference type="Pfam" id="PF01494"/>
    </source>
</evidence>
<evidence type="ECO:0000256" key="9">
    <source>
        <dbReference type="ARBA" id="ARBA00023128"/>
    </source>
</evidence>
<dbReference type="GO" id="GO:0106364">
    <property type="term" value="F:4-hydroxy-3-all-trans-polyprenylbenzoate oxygenase activity"/>
    <property type="evidence" value="ECO:0007669"/>
    <property type="project" value="UniProtKB-EC"/>
</dbReference>
<comment type="catalytic activity">
    <reaction evidence="11">
        <text>a 2-methoxy-6-(all-trans-polyprenyl)phenol + 2 reduced [2Fe-2S]-[ferredoxin] + O2 + 2 H(+) = a 2-methoxy-6-(all-trans-polyprenyl)benzene-1,4-diol + 2 oxidized [2Fe-2S]-[ferredoxin] + H2O</text>
        <dbReference type="Rhea" id="RHEA:81183"/>
        <dbReference type="Rhea" id="RHEA-COMP:9551"/>
        <dbReference type="Rhea" id="RHEA-COMP:10000"/>
        <dbReference type="Rhea" id="RHEA-COMP:10001"/>
        <dbReference type="Rhea" id="RHEA-COMP:10858"/>
        <dbReference type="ChEBI" id="CHEBI:15377"/>
        <dbReference type="ChEBI" id="CHEBI:15378"/>
        <dbReference type="ChEBI" id="CHEBI:15379"/>
        <dbReference type="ChEBI" id="CHEBI:33737"/>
        <dbReference type="ChEBI" id="CHEBI:33738"/>
        <dbReference type="ChEBI" id="CHEBI:62731"/>
        <dbReference type="ChEBI" id="CHEBI:84166"/>
        <dbReference type="EC" id="1.14.15.46"/>
    </reaction>
</comment>
<comment type="subunit">
    <text evidence="11">Component of a multi-subunit COQ enzyme complex.</text>
</comment>
<organism evidence="13 14">
    <name type="scientific">Ceratopteris richardii</name>
    <name type="common">Triangle waterfern</name>
    <dbReference type="NCBI Taxonomy" id="49495"/>
    <lineage>
        <taxon>Eukaryota</taxon>
        <taxon>Viridiplantae</taxon>
        <taxon>Streptophyta</taxon>
        <taxon>Embryophyta</taxon>
        <taxon>Tracheophyta</taxon>
        <taxon>Polypodiopsida</taxon>
        <taxon>Polypodiidae</taxon>
        <taxon>Polypodiales</taxon>
        <taxon>Pteridineae</taxon>
        <taxon>Pteridaceae</taxon>
        <taxon>Parkerioideae</taxon>
        <taxon>Ceratopteris</taxon>
    </lineage>
</organism>
<keyword evidence="4 11" id="KW-0831">Ubiquinone biosynthesis</keyword>
<dbReference type="AlphaFoldDB" id="A0A8T2V6W1"/>
<dbReference type="EMBL" id="CM035407">
    <property type="protein sequence ID" value="KAH7444177.1"/>
    <property type="molecule type" value="Genomic_DNA"/>
</dbReference>
<dbReference type="NCBIfam" id="TIGR01988">
    <property type="entry name" value="Ubi-OHases"/>
    <property type="match status" value="1"/>
</dbReference>
<dbReference type="EC" id="1.14.15.45" evidence="11"/>
<dbReference type="PANTHER" id="PTHR43876">
    <property type="entry name" value="UBIQUINONE BIOSYNTHESIS MONOOXYGENASE COQ6, MITOCHONDRIAL"/>
    <property type="match status" value="1"/>
</dbReference>
<dbReference type="OMA" id="VKQMQVW"/>
<dbReference type="FunFam" id="3.50.50.60:FF:000021">
    <property type="entry name" value="Ubiquinone biosynthesis monooxygenase COQ6"/>
    <property type="match status" value="1"/>
</dbReference>
<dbReference type="InterPro" id="IPR002938">
    <property type="entry name" value="FAD-bd"/>
</dbReference>
<keyword evidence="7 11" id="KW-0560">Oxidoreductase</keyword>
<dbReference type="InterPro" id="IPR051205">
    <property type="entry name" value="UbiH/COQ6_monooxygenase"/>
</dbReference>
<feature type="domain" description="FAD-binding" evidence="12">
    <location>
        <begin position="277"/>
        <end position="414"/>
    </location>
</feature>
<dbReference type="InterPro" id="IPR018168">
    <property type="entry name" value="Ubi_Hdrlase_CS"/>
</dbReference>
<evidence type="ECO:0000256" key="10">
    <source>
        <dbReference type="ARBA" id="ARBA00023136"/>
    </source>
</evidence>
<reference evidence="13" key="1">
    <citation type="submission" date="2021-08" db="EMBL/GenBank/DDBJ databases">
        <title>WGS assembly of Ceratopteris richardii.</title>
        <authorList>
            <person name="Marchant D.B."/>
            <person name="Chen G."/>
            <person name="Jenkins J."/>
            <person name="Shu S."/>
            <person name="Leebens-Mack J."/>
            <person name="Grimwood J."/>
            <person name="Schmutz J."/>
            <person name="Soltis P."/>
            <person name="Soltis D."/>
            <person name="Chen Z.-H."/>
        </authorList>
    </citation>
    <scope>NUCLEOTIDE SEQUENCE</scope>
    <source>
        <strain evidence="13">Whitten #5841</strain>
        <tissue evidence="13">Leaf</tissue>
    </source>
</reference>
<dbReference type="GO" id="GO:0071949">
    <property type="term" value="F:FAD binding"/>
    <property type="evidence" value="ECO:0007669"/>
    <property type="project" value="InterPro"/>
</dbReference>
<dbReference type="InterPro" id="IPR036188">
    <property type="entry name" value="FAD/NAD-bd_sf"/>
</dbReference>
<dbReference type="GO" id="GO:0120538">
    <property type="term" value="F:2-methoxy-6-polyprenolphenol 4-hydroxylase activity"/>
    <property type="evidence" value="ECO:0007669"/>
    <property type="project" value="UniProtKB-EC"/>
</dbReference>
<dbReference type="Pfam" id="PF01494">
    <property type="entry name" value="FAD_binding_3"/>
    <property type="match status" value="2"/>
</dbReference>
<keyword evidence="3 11" id="KW-0285">Flavoprotein</keyword>
<dbReference type="GO" id="GO:0016712">
    <property type="term" value="F:oxidoreductase activity, acting on paired donors, with incorporation or reduction of molecular oxygen, reduced flavin or flavoprotein as one donor, and incorporation of one atom of oxygen"/>
    <property type="evidence" value="ECO:0007669"/>
    <property type="project" value="UniProtKB-UniRule"/>
</dbReference>
<evidence type="ECO:0000313" key="13">
    <source>
        <dbReference type="EMBL" id="KAH7444177.1"/>
    </source>
</evidence>
<comment type="subcellular location">
    <subcellularLocation>
        <location evidence="11">Mitochondrion inner membrane</location>
        <topology evidence="11">Peripheral membrane protein</topology>
        <orientation evidence="11">Matrix side</orientation>
    </subcellularLocation>
</comment>
<evidence type="ECO:0000256" key="11">
    <source>
        <dbReference type="HAMAP-Rule" id="MF_03193"/>
    </source>
</evidence>
<dbReference type="GO" id="GO:0016123">
    <property type="term" value="P:xanthophyll biosynthetic process"/>
    <property type="evidence" value="ECO:0007669"/>
    <property type="project" value="TreeGrafter"/>
</dbReference>
<keyword evidence="14" id="KW-1185">Reference proteome</keyword>
<feature type="domain" description="FAD-binding" evidence="12">
    <location>
        <begin position="457"/>
        <end position="532"/>
    </location>
</feature>
<dbReference type="PANTHER" id="PTHR43876:SF7">
    <property type="entry name" value="UBIQUINONE BIOSYNTHESIS MONOOXYGENASE COQ6, MITOCHONDRIAL"/>
    <property type="match status" value="1"/>
</dbReference>